<organism evidence="2 3">
    <name type="scientific">Liparis tanakae</name>
    <name type="common">Tanaka's snailfish</name>
    <dbReference type="NCBI Taxonomy" id="230148"/>
    <lineage>
        <taxon>Eukaryota</taxon>
        <taxon>Metazoa</taxon>
        <taxon>Chordata</taxon>
        <taxon>Craniata</taxon>
        <taxon>Vertebrata</taxon>
        <taxon>Euteleostomi</taxon>
        <taxon>Actinopterygii</taxon>
        <taxon>Neopterygii</taxon>
        <taxon>Teleostei</taxon>
        <taxon>Neoteleostei</taxon>
        <taxon>Acanthomorphata</taxon>
        <taxon>Eupercaria</taxon>
        <taxon>Perciformes</taxon>
        <taxon>Cottioidei</taxon>
        <taxon>Cottales</taxon>
        <taxon>Liparidae</taxon>
        <taxon>Liparis</taxon>
    </lineage>
</organism>
<feature type="region of interest" description="Disordered" evidence="1">
    <location>
        <begin position="112"/>
        <end position="151"/>
    </location>
</feature>
<dbReference type="EMBL" id="SRLO01005808">
    <property type="protein sequence ID" value="TNN29299.1"/>
    <property type="molecule type" value="Genomic_DNA"/>
</dbReference>
<name>A0A4Z2EKG7_9TELE</name>
<accession>A0A4Z2EKG7</accession>
<keyword evidence="3" id="KW-1185">Reference proteome</keyword>
<dbReference type="AlphaFoldDB" id="A0A4Z2EKG7"/>
<gene>
    <name evidence="2" type="ORF">EYF80_060550</name>
</gene>
<evidence type="ECO:0000313" key="2">
    <source>
        <dbReference type="EMBL" id="TNN29299.1"/>
    </source>
</evidence>
<dbReference type="Proteomes" id="UP000314294">
    <property type="component" value="Unassembled WGS sequence"/>
</dbReference>
<reference evidence="2 3" key="1">
    <citation type="submission" date="2019-03" db="EMBL/GenBank/DDBJ databases">
        <title>First draft genome of Liparis tanakae, snailfish: a comprehensive survey of snailfish specific genes.</title>
        <authorList>
            <person name="Kim W."/>
            <person name="Song I."/>
            <person name="Jeong J.-H."/>
            <person name="Kim D."/>
            <person name="Kim S."/>
            <person name="Ryu S."/>
            <person name="Song J.Y."/>
            <person name="Lee S.K."/>
        </authorList>
    </citation>
    <scope>NUCLEOTIDE SEQUENCE [LARGE SCALE GENOMIC DNA]</scope>
    <source>
        <tissue evidence="2">Muscle</tissue>
    </source>
</reference>
<proteinExistence type="predicted"/>
<evidence type="ECO:0000256" key="1">
    <source>
        <dbReference type="SAM" id="MobiDB-lite"/>
    </source>
</evidence>
<sequence length="151" mass="16728">MINTQTPRKLNPHLVYRDGHVVKSLQNNSSNIFTVTPTEEEEEEEEEDKDPLWRNRLCSVQQTAIVSLKLLLLGTGSSSRGGRTPSDDKGTFDLRSARINTEENRLFCSARIKQQRNGTNVEQPGPPGAGDRGPGTGDREALEPGTTKREV</sequence>
<evidence type="ECO:0000313" key="3">
    <source>
        <dbReference type="Proteomes" id="UP000314294"/>
    </source>
</evidence>
<feature type="compositionally biased region" description="Basic and acidic residues" evidence="1">
    <location>
        <begin position="137"/>
        <end position="151"/>
    </location>
</feature>
<protein>
    <submittedName>
        <fullName evidence="2">Uncharacterized protein</fullName>
    </submittedName>
</protein>
<comment type="caution">
    <text evidence="2">The sequence shown here is derived from an EMBL/GenBank/DDBJ whole genome shotgun (WGS) entry which is preliminary data.</text>
</comment>